<dbReference type="RefSeq" id="XP_056577664.1">
    <property type="nucleotide sequence ID" value="XM_056721414.1"/>
</dbReference>
<dbReference type="AlphaFoldDB" id="A0A9W9V7E4"/>
<feature type="domain" description="Berberine/berberine-like" evidence="1">
    <location>
        <begin position="81"/>
        <end position="122"/>
    </location>
</feature>
<keyword evidence="3" id="KW-1185">Reference proteome</keyword>
<organism evidence="2 3">
    <name type="scientific">Penicillium concentricum</name>
    <dbReference type="NCBI Taxonomy" id="293559"/>
    <lineage>
        <taxon>Eukaryota</taxon>
        <taxon>Fungi</taxon>
        <taxon>Dikarya</taxon>
        <taxon>Ascomycota</taxon>
        <taxon>Pezizomycotina</taxon>
        <taxon>Eurotiomycetes</taxon>
        <taxon>Eurotiomycetidae</taxon>
        <taxon>Eurotiales</taxon>
        <taxon>Aspergillaceae</taxon>
        <taxon>Penicillium</taxon>
    </lineage>
</organism>
<dbReference type="GeneID" id="81460597"/>
<dbReference type="InterPro" id="IPR016169">
    <property type="entry name" value="FAD-bd_PCMH_sub2"/>
</dbReference>
<dbReference type="GO" id="GO:0050660">
    <property type="term" value="F:flavin adenine dinucleotide binding"/>
    <property type="evidence" value="ECO:0007669"/>
    <property type="project" value="InterPro"/>
</dbReference>
<accession>A0A9W9V7E4</accession>
<evidence type="ECO:0000313" key="2">
    <source>
        <dbReference type="EMBL" id="KAJ5371678.1"/>
    </source>
</evidence>
<dbReference type="OrthoDB" id="9983560at2759"/>
<comment type="caution">
    <text evidence="2">The sequence shown here is derived from an EMBL/GenBank/DDBJ whole genome shotgun (WGS) entry which is preliminary data.</text>
</comment>
<reference evidence="2" key="1">
    <citation type="submission" date="2022-12" db="EMBL/GenBank/DDBJ databases">
        <authorList>
            <person name="Petersen C."/>
        </authorList>
    </citation>
    <scope>NUCLEOTIDE SEQUENCE</scope>
    <source>
        <strain evidence="2">IBT 3081</strain>
    </source>
</reference>
<dbReference type="Gene3D" id="3.30.465.10">
    <property type="match status" value="1"/>
</dbReference>
<dbReference type="Gene3D" id="3.40.462.20">
    <property type="match status" value="1"/>
</dbReference>
<protein>
    <submittedName>
        <fullName evidence="2">FAD linked oxidase N-terminal</fullName>
    </submittedName>
</protein>
<proteinExistence type="predicted"/>
<dbReference type="Proteomes" id="UP001147752">
    <property type="component" value="Unassembled WGS sequence"/>
</dbReference>
<gene>
    <name evidence="2" type="ORF">N7517_003684</name>
</gene>
<sequence length="147" mass="16188">MIGVIAGNSEDFSSNAVELVGGGKVLTDDKYSSVNPAWRSTCIVNIVTRGWANHSSAQTVKDDITYIKGGAMRALDPLLGSYMNEADRNDPLWPTNLYGTNYMRLALIKKKYDPTSVFYYPTCVGSQSWTQWYLDGAAYDPLCPTGL</sequence>
<dbReference type="GO" id="GO:0016491">
    <property type="term" value="F:oxidoreductase activity"/>
    <property type="evidence" value="ECO:0007669"/>
    <property type="project" value="InterPro"/>
</dbReference>
<reference evidence="2" key="2">
    <citation type="journal article" date="2023" name="IMA Fungus">
        <title>Comparative genomic study of the Penicillium genus elucidates a diverse pangenome and 15 lateral gene transfer events.</title>
        <authorList>
            <person name="Petersen C."/>
            <person name="Sorensen T."/>
            <person name="Nielsen M.R."/>
            <person name="Sondergaard T.E."/>
            <person name="Sorensen J.L."/>
            <person name="Fitzpatrick D.A."/>
            <person name="Frisvad J.C."/>
            <person name="Nielsen K.L."/>
        </authorList>
    </citation>
    <scope>NUCLEOTIDE SEQUENCE</scope>
    <source>
        <strain evidence="2">IBT 3081</strain>
    </source>
</reference>
<dbReference type="InterPro" id="IPR012951">
    <property type="entry name" value="BBE"/>
</dbReference>
<dbReference type="EMBL" id="JAPZBT010000002">
    <property type="protein sequence ID" value="KAJ5371678.1"/>
    <property type="molecule type" value="Genomic_DNA"/>
</dbReference>
<dbReference type="Pfam" id="PF08031">
    <property type="entry name" value="BBE"/>
    <property type="match status" value="1"/>
</dbReference>
<evidence type="ECO:0000259" key="1">
    <source>
        <dbReference type="Pfam" id="PF08031"/>
    </source>
</evidence>
<evidence type="ECO:0000313" key="3">
    <source>
        <dbReference type="Proteomes" id="UP001147752"/>
    </source>
</evidence>
<name>A0A9W9V7E4_9EURO</name>